<keyword evidence="6" id="KW-0325">Glycoprotein</keyword>
<reference evidence="9 10" key="1">
    <citation type="journal article" date="2025" name="Microbiol. Resour. Announc.">
        <title>Draft genome sequences for Neonectria magnoliae and Neonectria punicea, canker pathogens of Liriodendron tulipifera and Acer saccharum in West Virginia.</title>
        <authorList>
            <person name="Petronek H.M."/>
            <person name="Kasson M.T."/>
            <person name="Metheny A.M."/>
            <person name="Stauder C.M."/>
            <person name="Lovett B."/>
            <person name="Lynch S.C."/>
            <person name="Garnas J.R."/>
            <person name="Kasson L.R."/>
            <person name="Stajich J.E."/>
        </authorList>
    </citation>
    <scope>NUCLEOTIDE SEQUENCE [LARGE SCALE GENOMIC DNA]</scope>
    <source>
        <strain evidence="9 10">NRRL 64651</strain>
    </source>
</reference>
<feature type="transmembrane region" description="Helical" evidence="7">
    <location>
        <begin position="298"/>
        <end position="317"/>
    </location>
</feature>
<feature type="transmembrane region" description="Helical" evidence="7">
    <location>
        <begin position="241"/>
        <end position="261"/>
    </location>
</feature>
<name>A0ABR1I4Y8_9HYPO</name>
<dbReference type="PANTHER" id="PTHR23504:SF15">
    <property type="entry name" value="MAJOR FACILITATOR SUPERFAMILY (MFS) PROFILE DOMAIN-CONTAINING PROTEIN"/>
    <property type="match status" value="1"/>
</dbReference>
<keyword evidence="5 7" id="KW-0472">Membrane</keyword>
<evidence type="ECO:0000256" key="4">
    <source>
        <dbReference type="ARBA" id="ARBA00022989"/>
    </source>
</evidence>
<dbReference type="InterPro" id="IPR020846">
    <property type="entry name" value="MFS_dom"/>
</dbReference>
<feature type="transmembrane region" description="Helical" evidence="7">
    <location>
        <begin position="329"/>
        <end position="348"/>
    </location>
</feature>
<dbReference type="InterPro" id="IPR001958">
    <property type="entry name" value="Tet-R_TetA/multi-R_MdtG-like"/>
</dbReference>
<proteinExistence type="predicted"/>
<keyword evidence="4 7" id="KW-1133">Transmembrane helix</keyword>
<feature type="transmembrane region" description="Helical" evidence="7">
    <location>
        <begin position="48"/>
        <end position="70"/>
    </location>
</feature>
<evidence type="ECO:0000256" key="5">
    <source>
        <dbReference type="ARBA" id="ARBA00023136"/>
    </source>
</evidence>
<feature type="transmembrane region" description="Helical" evidence="7">
    <location>
        <begin position="397"/>
        <end position="418"/>
    </location>
</feature>
<organism evidence="9 10">
    <name type="scientific">Neonectria magnoliae</name>
    <dbReference type="NCBI Taxonomy" id="2732573"/>
    <lineage>
        <taxon>Eukaryota</taxon>
        <taxon>Fungi</taxon>
        <taxon>Dikarya</taxon>
        <taxon>Ascomycota</taxon>
        <taxon>Pezizomycotina</taxon>
        <taxon>Sordariomycetes</taxon>
        <taxon>Hypocreomycetidae</taxon>
        <taxon>Hypocreales</taxon>
        <taxon>Nectriaceae</taxon>
        <taxon>Neonectria</taxon>
    </lineage>
</organism>
<dbReference type="Pfam" id="PF07690">
    <property type="entry name" value="MFS_1"/>
    <property type="match status" value="1"/>
</dbReference>
<feature type="transmembrane region" description="Helical" evidence="7">
    <location>
        <begin position="150"/>
        <end position="172"/>
    </location>
</feature>
<evidence type="ECO:0000256" key="6">
    <source>
        <dbReference type="ARBA" id="ARBA00023180"/>
    </source>
</evidence>
<dbReference type="PRINTS" id="PR01035">
    <property type="entry name" value="TCRTETA"/>
</dbReference>
<feature type="transmembrane region" description="Helical" evidence="7">
    <location>
        <begin position="430"/>
        <end position="448"/>
    </location>
</feature>
<feature type="transmembrane region" description="Helical" evidence="7">
    <location>
        <begin position="76"/>
        <end position="97"/>
    </location>
</feature>
<dbReference type="PANTHER" id="PTHR23504">
    <property type="entry name" value="MAJOR FACILITATOR SUPERFAMILY DOMAIN-CONTAINING PROTEIN 10"/>
    <property type="match status" value="1"/>
</dbReference>
<feature type="transmembrane region" description="Helical" evidence="7">
    <location>
        <begin position="109"/>
        <end position="130"/>
    </location>
</feature>
<evidence type="ECO:0000256" key="7">
    <source>
        <dbReference type="SAM" id="Phobius"/>
    </source>
</evidence>
<keyword evidence="3 7" id="KW-0812">Transmembrane</keyword>
<feature type="transmembrane region" description="Helical" evidence="7">
    <location>
        <begin position="14"/>
        <end position="36"/>
    </location>
</feature>
<evidence type="ECO:0000259" key="8">
    <source>
        <dbReference type="PROSITE" id="PS50850"/>
    </source>
</evidence>
<keyword evidence="10" id="KW-1185">Reference proteome</keyword>
<dbReference type="Proteomes" id="UP001498421">
    <property type="component" value="Unassembled WGS sequence"/>
</dbReference>
<feature type="domain" description="Major facilitator superfamily (MFS) profile" evidence="8">
    <location>
        <begin position="1"/>
        <end position="452"/>
    </location>
</feature>
<dbReference type="EMBL" id="JAZAVK010000046">
    <property type="protein sequence ID" value="KAK7428017.1"/>
    <property type="molecule type" value="Genomic_DNA"/>
</dbReference>
<evidence type="ECO:0000256" key="1">
    <source>
        <dbReference type="ARBA" id="ARBA00004141"/>
    </source>
</evidence>
<keyword evidence="2" id="KW-0813">Transport</keyword>
<protein>
    <recommendedName>
        <fullName evidence="8">Major facilitator superfamily (MFS) profile domain-containing protein</fullName>
    </recommendedName>
</protein>
<sequence>MIEDFHETDDPNQISTYAGMMTTVFALAEFSTGALWGRISDKVGRKPVILIALYGTALSMLLLGFSPSIWTALLSRVLAGLLNGNISVMQTVVGEIITVKEHQARAYMIMPLVWSLGSIIGPMVGGALARPCISYPGLFPQGSIWDRWPYLLPNLCSAILLVVGASIGALFMQETNPKVSRRDPGLELGNWICAQSSRLFQGYEPADRSSAEPEPIGVPRMIQPLPSLRGPSRFSKRPQVVFNRQVVLNIASYGILAYHTMTFDQLFPMVLSTESRADEHLSWPFKFVDGYGMNTKEIGFVLSVQGIYSLFATAFLFPFTVNRTGPLKLYKWLALTYWVLYFFTPYAALLPDSLKMVGVYAILLLRCSYSSMAYPANAILLINAVTNMSSLGTINGIAASTASLCRAFSPAASGYLYTVGLEAGYAGLPWWFNAGVTLGGSVVSVYLMDQKAEPEDGDCDEETGLLLGL</sequence>
<evidence type="ECO:0000256" key="3">
    <source>
        <dbReference type="ARBA" id="ARBA00022692"/>
    </source>
</evidence>
<feature type="transmembrane region" description="Helical" evidence="7">
    <location>
        <begin position="360"/>
        <end position="385"/>
    </location>
</feature>
<dbReference type="InterPro" id="IPR036259">
    <property type="entry name" value="MFS_trans_sf"/>
</dbReference>
<dbReference type="CDD" id="cd17330">
    <property type="entry name" value="MFS_SLC46_TetA_like"/>
    <property type="match status" value="1"/>
</dbReference>
<gene>
    <name evidence="9" type="ORF">QQZ08_005448</name>
</gene>
<evidence type="ECO:0000313" key="10">
    <source>
        <dbReference type="Proteomes" id="UP001498421"/>
    </source>
</evidence>
<dbReference type="InterPro" id="IPR011701">
    <property type="entry name" value="MFS"/>
</dbReference>
<dbReference type="SUPFAM" id="SSF103473">
    <property type="entry name" value="MFS general substrate transporter"/>
    <property type="match status" value="1"/>
</dbReference>
<comment type="caution">
    <text evidence="9">The sequence shown here is derived from an EMBL/GenBank/DDBJ whole genome shotgun (WGS) entry which is preliminary data.</text>
</comment>
<accession>A0ABR1I4Y8</accession>
<dbReference type="PROSITE" id="PS50850">
    <property type="entry name" value="MFS"/>
    <property type="match status" value="1"/>
</dbReference>
<evidence type="ECO:0000313" key="9">
    <source>
        <dbReference type="EMBL" id="KAK7428017.1"/>
    </source>
</evidence>
<dbReference type="Gene3D" id="1.20.1250.20">
    <property type="entry name" value="MFS general substrate transporter like domains"/>
    <property type="match status" value="1"/>
</dbReference>
<evidence type="ECO:0000256" key="2">
    <source>
        <dbReference type="ARBA" id="ARBA00022448"/>
    </source>
</evidence>
<comment type="subcellular location">
    <subcellularLocation>
        <location evidence="1">Membrane</location>
        <topology evidence="1">Multi-pass membrane protein</topology>
    </subcellularLocation>
</comment>